<accession>A0ABR2MS01</accession>
<proteinExistence type="predicted"/>
<feature type="region of interest" description="Disordered" evidence="1">
    <location>
        <begin position="56"/>
        <end position="78"/>
    </location>
</feature>
<gene>
    <name evidence="2" type="primary">UGT92A1</name>
    <name evidence="2" type="ORF">KSP40_PGU012486</name>
</gene>
<sequence>MESLSRGVPVIGWLVASELMEQEMGVGVEMTRGVVGEIDGGKLERVVRMVMEGDKAREMRQRAARNKMPVMGQKSTKM</sequence>
<reference evidence="2 3" key="1">
    <citation type="journal article" date="2022" name="Nat. Plants">
        <title>Genomes of leafy and leafless Platanthera orchids illuminate the evolution of mycoheterotrophy.</title>
        <authorList>
            <person name="Li M.H."/>
            <person name="Liu K.W."/>
            <person name="Li Z."/>
            <person name="Lu H.C."/>
            <person name="Ye Q.L."/>
            <person name="Zhang D."/>
            <person name="Wang J.Y."/>
            <person name="Li Y.F."/>
            <person name="Zhong Z.M."/>
            <person name="Liu X."/>
            <person name="Yu X."/>
            <person name="Liu D.K."/>
            <person name="Tu X.D."/>
            <person name="Liu B."/>
            <person name="Hao Y."/>
            <person name="Liao X.Y."/>
            <person name="Jiang Y.T."/>
            <person name="Sun W.H."/>
            <person name="Chen J."/>
            <person name="Chen Y.Q."/>
            <person name="Ai Y."/>
            <person name="Zhai J.W."/>
            <person name="Wu S.S."/>
            <person name="Zhou Z."/>
            <person name="Hsiao Y.Y."/>
            <person name="Wu W.L."/>
            <person name="Chen Y.Y."/>
            <person name="Lin Y.F."/>
            <person name="Hsu J.L."/>
            <person name="Li C.Y."/>
            <person name="Wang Z.W."/>
            <person name="Zhao X."/>
            <person name="Zhong W.Y."/>
            <person name="Ma X.K."/>
            <person name="Ma L."/>
            <person name="Huang J."/>
            <person name="Chen G.Z."/>
            <person name="Huang M.Z."/>
            <person name="Huang L."/>
            <person name="Peng D.H."/>
            <person name="Luo Y.B."/>
            <person name="Zou S.Q."/>
            <person name="Chen S.P."/>
            <person name="Lan S."/>
            <person name="Tsai W.C."/>
            <person name="Van de Peer Y."/>
            <person name="Liu Z.J."/>
        </authorList>
    </citation>
    <scope>NUCLEOTIDE SEQUENCE [LARGE SCALE GENOMIC DNA]</scope>
    <source>
        <strain evidence="2">Lor288</strain>
    </source>
</reference>
<protein>
    <submittedName>
        <fullName evidence="2">UDP-glycosyltransferase 92A1</fullName>
    </submittedName>
</protein>
<dbReference type="Proteomes" id="UP001412067">
    <property type="component" value="Unassembled WGS sequence"/>
</dbReference>
<organism evidence="2 3">
    <name type="scientific">Platanthera guangdongensis</name>
    <dbReference type="NCBI Taxonomy" id="2320717"/>
    <lineage>
        <taxon>Eukaryota</taxon>
        <taxon>Viridiplantae</taxon>
        <taxon>Streptophyta</taxon>
        <taxon>Embryophyta</taxon>
        <taxon>Tracheophyta</taxon>
        <taxon>Spermatophyta</taxon>
        <taxon>Magnoliopsida</taxon>
        <taxon>Liliopsida</taxon>
        <taxon>Asparagales</taxon>
        <taxon>Orchidaceae</taxon>
        <taxon>Orchidoideae</taxon>
        <taxon>Orchideae</taxon>
        <taxon>Orchidinae</taxon>
        <taxon>Platanthera</taxon>
    </lineage>
</organism>
<dbReference type="EMBL" id="JBBWWR010000005">
    <property type="protein sequence ID" value="KAK8966768.1"/>
    <property type="molecule type" value="Genomic_DNA"/>
</dbReference>
<name>A0ABR2MS01_9ASPA</name>
<comment type="caution">
    <text evidence="2">The sequence shown here is derived from an EMBL/GenBank/DDBJ whole genome shotgun (WGS) entry which is preliminary data.</text>
</comment>
<keyword evidence="3" id="KW-1185">Reference proteome</keyword>
<evidence type="ECO:0000313" key="2">
    <source>
        <dbReference type="EMBL" id="KAK8966768.1"/>
    </source>
</evidence>
<evidence type="ECO:0000256" key="1">
    <source>
        <dbReference type="SAM" id="MobiDB-lite"/>
    </source>
</evidence>
<evidence type="ECO:0000313" key="3">
    <source>
        <dbReference type="Proteomes" id="UP001412067"/>
    </source>
</evidence>
<dbReference type="Gene3D" id="3.40.50.2000">
    <property type="entry name" value="Glycogen Phosphorylase B"/>
    <property type="match status" value="1"/>
</dbReference>
<dbReference type="SUPFAM" id="SSF53756">
    <property type="entry name" value="UDP-Glycosyltransferase/glycogen phosphorylase"/>
    <property type="match status" value="1"/>
</dbReference>